<proteinExistence type="inferred from homology"/>
<feature type="binding site" evidence="9">
    <location>
        <position position="2"/>
    </location>
    <ligand>
        <name>a divalent metal cation</name>
        <dbReference type="ChEBI" id="CHEBI:60240"/>
    </ligand>
</feature>
<dbReference type="PANTHER" id="PTHR43181">
    <property type="entry name" value="2-C-METHYL-D-ERYTHRITOL 2,4-CYCLODIPHOSPHATE SYNTHASE, CHLOROPLASTIC"/>
    <property type="match status" value="1"/>
</dbReference>
<dbReference type="HOGENOM" id="CLU_084630_2_0_6"/>
<dbReference type="AlphaFoldDB" id="A0A0B4XRC9"/>
<dbReference type="CDD" id="cd00554">
    <property type="entry name" value="MECDP_synthase"/>
    <property type="match status" value="1"/>
</dbReference>
<feature type="site" description="Transition state stabilizer" evidence="9">
    <location>
        <position position="26"/>
    </location>
</feature>
<dbReference type="Proteomes" id="UP000006764">
    <property type="component" value="Chromosome"/>
</dbReference>
<gene>
    <name evidence="9" type="primary">ispF</name>
    <name evidence="12" type="ORF">S7S_11975</name>
</gene>
<organism evidence="12 13">
    <name type="scientific">Isoalcanivorax pacificus W11-5</name>
    <dbReference type="NCBI Taxonomy" id="391936"/>
    <lineage>
        <taxon>Bacteria</taxon>
        <taxon>Pseudomonadati</taxon>
        <taxon>Pseudomonadota</taxon>
        <taxon>Gammaproteobacteria</taxon>
        <taxon>Oceanospirillales</taxon>
        <taxon>Alcanivoracaceae</taxon>
        <taxon>Isoalcanivorax</taxon>
    </lineage>
</organism>
<comment type="similarity">
    <text evidence="3 9 10">Belongs to the IspF family.</text>
</comment>
<evidence type="ECO:0000256" key="2">
    <source>
        <dbReference type="ARBA" id="ARBA00004709"/>
    </source>
</evidence>
<dbReference type="GO" id="GO:0019288">
    <property type="term" value="P:isopentenyl diphosphate biosynthetic process, methylerythritol 4-phosphate pathway"/>
    <property type="evidence" value="ECO:0007669"/>
    <property type="project" value="UniProtKB-UniRule"/>
</dbReference>
<dbReference type="EC" id="4.6.1.12" evidence="5 9"/>
<comment type="subunit">
    <text evidence="4 9">Homotrimer.</text>
</comment>
<evidence type="ECO:0000313" key="12">
    <source>
        <dbReference type="EMBL" id="AJD48807.1"/>
    </source>
</evidence>
<feature type="domain" description="2-C-methyl-D-erythritol 2,4-cyclodiphosphate synthase" evidence="11">
    <location>
        <begin position="1"/>
        <end position="146"/>
    </location>
</feature>
<dbReference type="PANTHER" id="PTHR43181:SF1">
    <property type="entry name" value="2-C-METHYL-D-ERYTHRITOL 2,4-CYCLODIPHOSPHATE SYNTHASE, CHLOROPLASTIC"/>
    <property type="match status" value="1"/>
</dbReference>
<feature type="binding site" evidence="9">
    <location>
        <begin position="124"/>
        <end position="127"/>
    </location>
    <ligand>
        <name>4-CDP-2-C-methyl-D-erythritol 2-phosphate</name>
        <dbReference type="ChEBI" id="CHEBI:57919"/>
    </ligand>
</feature>
<dbReference type="GO" id="GO:0016114">
    <property type="term" value="P:terpenoid biosynthetic process"/>
    <property type="evidence" value="ECO:0007669"/>
    <property type="project" value="InterPro"/>
</dbReference>
<dbReference type="HAMAP" id="MF_00107">
    <property type="entry name" value="IspF"/>
    <property type="match status" value="1"/>
</dbReference>
<evidence type="ECO:0000256" key="5">
    <source>
        <dbReference type="ARBA" id="ARBA00012579"/>
    </source>
</evidence>
<keyword evidence="8 9" id="KW-0456">Lyase</keyword>
<dbReference type="InterPro" id="IPR036571">
    <property type="entry name" value="MECDP_synthase_sf"/>
</dbReference>
<reference evidence="12 13" key="1">
    <citation type="journal article" date="2012" name="J. Bacteriol.">
        <title>Genome sequence of an alkane-degrading bacterium, Alcanivorax pacificus type strain W11-5, isolated from deep sea sediment.</title>
        <authorList>
            <person name="Lai Q."/>
            <person name="Shao Z."/>
        </authorList>
    </citation>
    <scope>NUCLEOTIDE SEQUENCE [LARGE SCALE GENOMIC DNA]</scope>
    <source>
        <strain evidence="12 13">W11-5</strain>
    </source>
</reference>
<evidence type="ECO:0000313" key="13">
    <source>
        <dbReference type="Proteomes" id="UP000006764"/>
    </source>
</evidence>
<evidence type="ECO:0000256" key="8">
    <source>
        <dbReference type="ARBA" id="ARBA00023239"/>
    </source>
</evidence>
<feature type="site" description="Transition state stabilizer" evidence="9">
    <location>
        <position position="125"/>
    </location>
</feature>
<protein>
    <recommendedName>
        <fullName evidence="5 9">2-C-methyl-D-erythritol 2,4-cyclodiphosphate synthase</fullName>
        <shortName evidence="9">MECDP-synthase</shortName>
        <shortName evidence="9">MECPP-synthase</shortName>
        <shortName evidence="9">MECPS</shortName>
        <ecNumber evidence="5 9">4.6.1.12</ecNumber>
    </recommendedName>
</protein>
<comment type="caution">
    <text evidence="9">Lacks conserved residue(s) required for the propagation of feature annotation.</text>
</comment>
<feature type="binding site" evidence="9">
    <location>
        <begin position="53"/>
        <end position="57"/>
    </location>
    <ligand>
        <name>4-CDP-2-C-methyl-D-erythritol 2-phosphate</name>
        <dbReference type="ChEBI" id="CHEBI:57919"/>
    </ligand>
</feature>
<evidence type="ECO:0000256" key="7">
    <source>
        <dbReference type="ARBA" id="ARBA00023229"/>
    </source>
</evidence>
<evidence type="ECO:0000256" key="9">
    <source>
        <dbReference type="HAMAP-Rule" id="MF_00107"/>
    </source>
</evidence>
<feature type="binding site" evidence="9">
    <location>
        <position position="134"/>
    </location>
    <ligand>
        <name>4-CDP-2-C-methyl-D-erythritol 2-phosphate</name>
        <dbReference type="ChEBI" id="CHEBI:57919"/>
    </ligand>
</feature>
<evidence type="ECO:0000256" key="1">
    <source>
        <dbReference type="ARBA" id="ARBA00000200"/>
    </source>
</evidence>
<evidence type="ECO:0000256" key="4">
    <source>
        <dbReference type="ARBA" id="ARBA00011233"/>
    </source>
</evidence>
<keyword evidence="6 9" id="KW-0479">Metal-binding</keyword>
<keyword evidence="7 9" id="KW-0414">Isoprene biosynthesis</keyword>
<feature type="binding site" evidence="9">
    <location>
        <position position="131"/>
    </location>
    <ligand>
        <name>4-CDP-2-C-methyl-D-erythritol 2-phosphate</name>
        <dbReference type="ChEBI" id="CHEBI:57919"/>
    </ligand>
</feature>
<feature type="binding site" evidence="9">
    <location>
        <position position="34"/>
    </location>
    <ligand>
        <name>a divalent metal cation</name>
        <dbReference type="ChEBI" id="CHEBI:60240"/>
    </ligand>
</feature>
<comment type="pathway">
    <text evidence="2 9">Isoprenoid biosynthesis; isopentenyl diphosphate biosynthesis via DXP pathway; isopentenyl diphosphate from 1-deoxy-D-xylulose 5-phosphate: step 4/6.</text>
</comment>
<evidence type="ECO:0000256" key="3">
    <source>
        <dbReference type="ARBA" id="ARBA00008480"/>
    </source>
</evidence>
<dbReference type="InterPro" id="IPR020555">
    <property type="entry name" value="MECDP_synthase_CS"/>
</dbReference>
<evidence type="ECO:0000259" key="11">
    <source>
        <dbReference type="Pfam" id="PF02542"/>
    </source>
</evidence>
<dbReference type="FunFam" id="3.30.1330.50:FF:000001">
    <property type="entry name" value="2-C-methyl-D-erythritol 2,4-cyclodiphosphate synthase"/>
    <property type="match status" value="1"/>
</dbReference>
<dbReference type="STRING" id="391936.S7S_11975"/>
<evidence type="ECO:0000256" key="10">
    <source>
        <dbReference type="RuleBase" id="RU004395"/>
    </source>
</evidence>
<comment type="function">
    <text evidence="9">Involved in the biosynthesis of isopentenyl diphosphate (IPP) and dimethylallyl diphosphate (DMAPP), two major building blocks of isoprenoid compounds. Catalyzes the conversion of 4-diphosphocytidyl-2-C-methyl-D-erythritol 2-phosphate (CDP-ME2P) to 2-C-methyl-D-erythritol 2,4-cyclodiphosphate (ME-CPP) with a corresponding release of cytidine 5-monophosphate (CMP).</text>
</comment>
<dbReference type="GO" id="GO:0046872">
    <property type="term" value="F:metal ion binding"/>
    <property type="evidence" value="ECO:0007669"/>
    <property type="project" value="UniProtKB-KW"/>
</dbReference>
<dbReference type="Pfam" id="PF02542">
    <property type="entry name" value="YgbB"/>
    <property type="match status" value="1"/>
</dbReference>
<sequence length="150" mass="15599">MHAFTAGDHVMLGGVRIPHSHGLKAHSDGDVALHALADALLGALALGDIGHFFPDTDPAWRGADSAVLLQKVYEHITAAGYQLGNADITVIAQKPKMAPHIGAMRARIAALLDADAGQISVKATTTEHLGFTGREEGIAVTAVVLLEARA</sequence>
<name>A0A0B4XRC9_9GAMM</name>
<comment type="cofactor">
    <cofactor evidence="9">
        <name>a divalent metal cation</name>
        <dbReference type="ChEBI" id="CHEBI:60240"/>
    </cofactor>
    <text evidence="9">Binds 1 divalent metal cation per subunit.</text>
</comment>
<keyword evidence="13" id="KW-1185">Reference proteome</keyword>
<feature type="binding site" evidence="9">
    <location>
        <begin position="92"/>
        <end position="98"/>
    </location>
    <ligand>
        <name>4-CDP-2-C-methyl-D-erythritol 2-phosphate</name>
        <dbReference type="ChEBI" id="CHEBI:57919"/>
    </ligand>
</feature>
<dbReference type="NCBIfam" id="TIGR00151">
    <property type="entry name" value="ispF"/>
    <property type="match status" value="1"/>
</dbReference>
<dbReference type="InterPro" id="IPR003526">
    <property type="entry name" value="MECDP_synthase"/>
</dbReference>
<dbReference type="PROSITE" id="PS01350">
    <property type="entry name" value="ISPF"/>
    <property type="match status" value="1"/>
</dbReference>
<dbReference type="EMBL" id="CP004387">
    <property type="protein sequence ID" value="AJD48807.1"/>
    <property type="molecule type" value="Genomic_DNA"/>
</dbReference>
<feature type="binding site" evidence="9">
    <location>
        <begin position="26"/>
        <end position="27"/>
    </location>
    <ligand>
        <name>4-CDP-2-C-methyl-D-erythritol 2-phosphate</name>
        <dbReference type="ChEBI" id="CHEBI:57919"/>
    </ligand>
</feature>
<comment type="catalytic activity">
    <reaction evidence="1 9 10">
        <text>4-CDP-2-C-methyl-D-erythritol 2-phosphate = 2-C-methyl-D-erythritol 2,4-cyclic diphosphate + CMP</text>
        <dbReference type="Rhea" id="RHEA:23864"/>
        <dbReference type="ChEBI" id="CHEBI:57919"/>
        <dbReference type="ChEBI" id="CHEBI:58483"/>
        <dbReference type="ChEBI" id="CHEBI:60377"/>
        <dbReference type="EC" id="4.6.1.12"/>
    </reaction>
</comment>
<dbReference type="KEGG" id="apac:S7S_11975"/>
<dbReference type="GO" id="GO:0008685">
    <property type="term" value="F:2-C-methyl-D-erythritol 2,4-cyclodiphosphate synthase activity"/>
    <property type="evidence" value="ECO:0007669"/>
    <property type="project" value="UniProtKB-UniRule"/>
</dbReference>
<dbReference type="UniPathway" id="UPA00056">
    <property type="reaction ID" value="UER00095"/>
</dbReference>
<dbReference type="Gene3D" id="3.30.1330.50">
    <property type="entry name" value="2-C-methyl-D-erythritol 2,4-cyclodiphosphate synthase"/>
    <property type="match status" value="1"/>
</dbReference>
<accession>A0A0B4XRC9</accession>
<feature type="binding site" evidence="9">
    <location>
        <begin position="48"/>
        <end position="50"/>
    </location>
    <ligand>
        <name>4-CDP-2-C-methyl-D-erythritol 2-phosphate</name>
        <dbReference type="ChEBI" id="CHEBI:57919"/>
    </ligand>
</feature>
<evidence type="ECO:0000256" key="6">
    <source>
        <dbReference type="ARBA" id="ARBA00022723"/>
    </source>
</evidence>
<dbReference type="SUPFAM" id="SSF69765">
    <property type="entry name" value="IpsF-like"/>
    <property type="match status" value="1"/>
</dbReference>